<gene>
    <name evidence="8" type="ORF">DD666_12935</name>
</gene>
<evidence type="ECO:0000256" key="1">
    <source>
        <dbReference type="ARBA" id="ARBA00004651"/>
    </source>
</evidence>
<dbReference type="PANTHER" id="PTHR33508">
    <property type="entry name" value="UPF0056 MEMBRANE PROTEIN YHCE"/>
    <property type="match status" value="1"/>
</dbReference>
<dbReference type="InterPro" id="IPR002771">
    <property type="entry name" value="Multi_antbiot-R_MarC"/>
</dbReference>
<keyword evidence="3" id="KW-1003">Cell membrane</keyword>
<dbReference type="GO" id="GO:0005886">
    <property type="term" value="C:plasma membrane"/>
    <property type="evidence" value="ECO:0007669"/>
    <property type="project" value="UniProtKB-SubCell"/>
</dbReference>
<protein>
    <recommendedName>
        <fullName evidence="7">UPF0056 membrane protein</fullName>
    </recommendedName>
</protein>
<accession>A0A356LH26</accession>
<name>A0A356LH26_9BURK</name>
<feature type="transmembrane region" description="Helical" evidence="7">
    <location>
        <begin position="161"/>
        <end position="183"/>
    </location>
</feature>
<evidence type="ECO:0000313" key="9">
    <source>
        <dbReference type="Proteomes" id="UP000264036"/>
    </source>
</evidence>
<comment type="caution">
    <text evidence="8">The sequence shown here is derived from an EMBL/GenBank/DDBJ whole genome shotgun (WGS) entry which is preliminary data.</text>
</comment>
<keyword evidence="4 7" id="KW-0812">Transmembrane</keyword>
<feature type="transmembrane region" description="Helical" evidence="7">
    <location>
        <begin position="125"/>
        <end position="149"/>
    </location>
</feature>
<keyword evidence="5 7" id="KW-1133">Transmembrane helix</keyword>
<keyword evidence="6 7" id="KW-0472">Membrane</keyword>
<evidence type="ECO:0000256" key="7">
    <source>
        <dbReference type="RuleBase" id="RU362048"/>
    </source>
</evidence>
<dbReference type="Pfam" id="PF01914">
    <property type="entry name" value="MarC"/>
    <property type="match status" value="1"/>
</dbReference>
<evidence type="ECO:0000256" key="3">
    <source>
        <dbReference type="ARBA" id="ARBA00022475"/>
    </source>
</evidence>
<evidence type="ECO:0000256" key="6">
    <source>
        <dbReference type="ARBA" id="ARBA00023136"/>
    </source>
</evidence>
<reference evidence="8 9" key="1">
    <citation type="journal article" date="2018" name="Nat. Biotechnol.">
        <title>A standardized bacterial taxonomy based on genome phylogeny substantially revises the tree of life.</title>
        <authorList>
            <person name="Parks D.H."/>
            <person name="Chuvochina M."/>
            <person name="Waite D.W."/>
            <person name="Rinke C."/>
            <person name="Skarshewski A."/>
            <person name="Chaumeil P.A."/>
            <person name="Hugenholtz P."/>
        </authorList>
    </citation>
    <scope>NUCLEOTIDE SEQUENCE [LARGE SCALE GENOMIC DNA]</scope>
    <source>
        <strain evidence="8">UBA10707</strain>
    </source>
</reference>
<dbReference type="Proteomes" id="UP000264036">
    <property type="component" value="Unassembled WGS sequence"/>
</dbReference>
<evidence type="ECO:0000256" key="2">
    <source>
        <dbReference type="ARBA" id="ARBA00009784"/>
    </source>
</evidence>
<feature type="transmembrane region" description="Helical" evidence="7">
    <location>
        <begin position="195"/>
        <end position="214"/>
    </location>
</feature>
<dbReference type="EMBL" id="DOEK01000029">
    <property type="protein sequence ID" value="HBP30310.1"/>
    <property type="molecule type" value="Genomic_DNA"/>
</dbReference>
<dbReference type="AlphaFoldDB" id="A0A356LH26"/>
<dbReference type="PANTHER" id="PTHR33508:SF1">
    <property type="entry name" value="UPF0056 MEMBRANE PROTEIN YHCE"/>
    <property type="match status" value="1"/>
</dbReference>
<evidence type="ECO:0000256" key="4">
    <source>
        <dbReference type="ARBA" id="ARBA00022692"/>
    </source>
</evidence>
<evidence type="ECO:0000256" key="5">
    <source>
        <dbReference type="ARBA" id="ARBA00022989"/>
    </source>
</evidence>
<comment type="caution">
    <text evidence="7">Lacks conserved residue(s) required for the propagation of feature annotation.</text>
</comment>
<sequence>MSINEYILIFSRSFLFVLATLLPIVNPPAVAPIFLTMTEGASASTRKLLAKRISINVFVMLTLAALFGNMVLSFFGLSLPIVRVGGGLLVVASAWQLVNAKDPDTDAHEKLVENYSQEKVKSSAFYPLTFPIACGPGSISAAITVGASFDFISAGAGVMSVSAMILAVISVSTILFFCLRFAARFLARLGASGTAVFMRLSAFILLCIGVQIMWDGAHELIMRLFADIYSTYSRTSL</sequence>
<feature type="transmembrane region" description="Helical" evidence="7">
    <location>
        <begin position="53"/>
        <end position="75"/>
    </location>
</feature>
<comment type="similarity">
    <text evidence="2 7">Belongs to the UPF0056 (MarC) family.</text>
</comment>
<proteinExistence type="inferred from homology"/>
<evidence type="ECO:0000313" key="8">
    <source>
        <dbReference type="EMBL" id="HBP30310.1"/>
    </source>
</evidence>
<organism evidence="8 9">
    <name type="scientific">Advenella kashmirensis</name>
    <dbReference type="NCBI Taxonomy" id="310575"/>
    <lineage>
        <taxon>Bacteria</taxon>
        <taxon>Pseudomonadati</taxon>
        <taxon>Pseudomonadota</taxon>
        <taxon>Betaproteobacteria</taxon>
        <taxon>Burkholderiales</taxon>
        <taxon>Alcaligenaceae</taxon>
    </lineage>
</organism>
<dbReference type="NCBIfam" id="TIGR00427">
    <property type="entry name" value="NAAT family transporter"/>
    <property type="match status" value="1"/>
</dbReference>
<comment type="subcellular location">
    <subcellularLocation>
        <location evidence="1 7">Cell membrane</location>
        <topology evidence="1 7">Multi-pass membrane protein</topology>
    </subcellularLocation>
</comment>